<comment type="similarity">
    <text evidence="2 10">Belongs to the gluconokinase GntK/GntV family.</text>
</comment>
<keyword evidence="7 10" id="KW-0067">ATP-binding</keyword>
<dbReference type="FunFam" id="3.40.50.300:FF:000522">
    <property type="entry name" value="Gluconokinase"/>
    <property type="match status" value="1"/>
</dbReference>
<dbReference type="EC" id="2.7.1.12" evidence="3 10"/>
<evidence type="ECO:0000256" key="8">
    <source>
        <dbReference type="ARBA" id="ARBA00023064"/>
    </source>
</evidence>
<evidence type="ECO:0000256" key="6">
    <source>
        <dbReference type="ARBA" id="ARBA00022777"/>
    </source>
</evidence>
<evidence type="ECO:0000256" key="2">
    <source>
        <dbReference type="ARBA" id="ARBA00008420"/>
    </source>
</evidence>
<evidence type="ECO:0000256" key="1">
    <source>
        <dbReference type="ARBA" id="ARBA00004761"/>
    </source>
</evidence>
<name>A0AAU7GEH3_9MICO</name>
<dbReference type="EMBL" id="CP157390">
    <property type="protein sequence ID" value="XBM48349.1"/>
    <property type="molecule type" value="Genomic_DNA"/>
</dbReference>
<evidence type="ECO:0000313" key="11">
    <source>
        <dbReference type="EMBL" id="XBM48349.1"/>
    </source>
</evidence>
<keyword evidence="6 10" id="KW-0418">Kinase</keyword>
<evidence type="ECO:0000256" key="7">
    <source>
        <dbReference type="ARBA" id="ARBA00022840"/>
    </source>
</evidence>
<keyword evidence="5 10" id="KW-0547">Nucleotide-binding</keyword>
<evidence type="ECO:0000256" key="3">
    <source>
        <dbReference type="ARBA" id="ARBA00012054"/>
    </source>
</evidence>
<evidence type="ECO:0000256" key="10">
    <source>
        <dbReference type="RuleBase" id="RU363066"/>
    </source>
</evidence>
<dbReference type="RefSeq" id="WP_348788300.1">
    <property type="nucleotide sequence ID" value="NZ_CP157390.1"/>
</dbReference>
<evidence type="ECO:0000256" key="9">
    <source>
        <dbReference type="ARBA" id="ARBA00048090"/>
    </source>
</evidence>
<dbReference type="InterPro" id="IPR027417">
    <property type="entry name" value="P-loop_NTPase"/>
</dbReference>
<evidence type="ECO:0000256" key="5">
    <source>
        <dbReference type="ARBA" id="ARBA00022741"/>
    </source>
</evidence>
<proteinExistence type="inferred from homology"/>
<comment type="catalytic activity">
    <reaction evidence="9 10">
        <text>D-gluconate + ATP = 6-phospho-D-gluconate + ADP + H(+)</text>
        <dbReference type="Rhea" id="RHEA:19433"/>
        <dbReference type="ChEBI" id="CHEBI:15378"/>
        <dbReference type="ChEBI" id="CHEBI:18391"/>
        <dbReference type="ChEBI" id="CHEBI:30616"/>
        <dbReference type="ChEBI" id="CHEBI:58759"/>
        <dbReference type="ChEBI" id="CHEBI:456216"/>
        <dbReference type="EC" id="2.7.1.12"/>
    </reaction>
</comment>
<dbReference type="Gene3D" id="3.40.50.300">
    <property type="entry name" value="P-loop containing nucleotide triphosphate hydrolases"/>
    <property type="match status" value="1"/>
</dbReference>
<sequence length="168" mass="17419">MTRPLLVVMGVSGSGKSTVGRLTADALGAPFVDGDDLHPPANVAKMAAGVPLTDEDRGPWLMEVGRRLAAAGPQGIVVACSALKRAYRDMIRAEAPGAVFAELDGSRDLLAGRVAERPGHFMPAALLDSQLATLEPLQADEAGMRLDVALPPAELARRIANESTSAVG</sequence>
<gene>
    <name evidence="11" type="ORF">AAME72_00480</name>
</gene>
<keyword evidence="4 10" id="KW-0808">Transferase</keyword>
<dbReference type="InterPro" id="IPR031322">
    <property type="entry name" value="Shikimate/glucono_kinase"/>
</dbReference>
<organism evidence="11">
    <name type="scientific">Leifsonia sp. NPDC080035</name>
    <dbReference type="NCBI Taxonomy" id="3143936"/>
    <lineage>
        <taxon>Bacteria</taxon>
        <taxon>Bacillati</taxon>
        <taxon>Actinomycetota</taxon>
        <taxon>Actinomycetes</taxon>
        <taxon>Micrococcales</taxon>
        <taxon>Microbacteriaceae</taxon>
        <taxon>Leifsonia</taxon>
    </lineage>
</organism>
<dbReference type="CDD" id="cd02021">
    <property type="entry name" value="GntK"/>
    <property type="match status" value="1"/>
</dbReference>
<dbReference type="SUPFAM" id="SSF52540">
    <property type="entry name" value="P-loop containing nucleoside triphosphate hydrolases"/>
    <property type="match status" value="1"/>
</dbReference>
<dbReference type="AlphaFoldDB" id="A0AAU7GEH3"/>
<dbReference type="PANTHER" id="PTHR43442:SF3">
    <property type="entry name" value="GLUCONOKINASE-RELATED"/>
    <property type="match status" value="1"/>
</dbReference>
<accession>A0AAU7GEH3</accession>
<comment type="pathway">
    <text evidence="1">Carbohydrate acid metabolism.</text>
</comment>
<dbReference type="PANTHER" id="PTHR43442">
    <property type="entry name" value="GLUCONOKINASE-RELATED"/>
    <property type="match status" value="1"/>
</dbReference>
<dbReference type="GO" id="GO:0005524">
    <property type="term" value="F:ATP binding"/>
    <property type="evidence" value="ECO:0007669"/>
    <property type="project" value="UniProtKB-KW"/>
</dbReference>
<dbReference type="InterPro" id="IPR006001">
    <property type="entry name" value="Therm_gnt_kin"/>
</dbReference>
<dbReference type="GO" id="GO:0005737">
    <property type="term" value="C:cytoplasm"/>
    <property type="evidence" value="ECO:0007669"/>
    <property type="project" value="TreeGrafter"/>
</dbReference>
<reference evidence="11" key="1">
    <citation type="submission" date="2024-05" db="EMBL/GenBank/DDBJ databases">
        <title>The Natural Products Discovery Center: Release of the First 8490 Sequenced Strains for Exploring Actinobacteria Biosynthetic Diversity.</title>
        <authorList>
            <person name="Kalkreuter E."/>
            <person name="Kautsar S.A."/>
            <person name="Yang D."/>
            <person name="Bader C.D."/>
            <person name="Teijaro C.N."/>
            <person name="Fluegel L."/>
            <person name="Davis C.M."/>
            <person name="Simpson J.R."/>
            <person name="Lauterbach L."/>
            <person name="Steele A.D."/>
            <person name="Gui C."/>
            <person name="Meng S."/>
            <person name="Li G."/>
            <person name="Viehrig K."/>
            <person name="Ye F."/>
            <person name="Su P."/>
            <person name="Kiefer A.F."/>
            <person name="Nichols A."/>
            <person name="Cepeda A.J."/>
            <person name="Yan W."/>
            <person name="Fan B."/>
            <person name="Jiang Y."/>
            <person name="Adhikari A."/>
            <person name="Zheng C.-J."/>
            <person name="Schuster L."/>
            <person name="Cowan T.M."/>
            <person name="Smanski M.J."/>
            <person name="Chevrette M.G."/>
            <person name="de Carvalho L.P.S."/>
            <person name="Shen B."/>
        </authorList>
    </citation>
    <scope>NUCLEOTIDE SEQUENCE</scope>
    <source>
        <strain evidence="11">NPDC080035</strain>
    </source>
</reference>
<keyword evidence="8" id="KW-0311">Gluconate utilization</keyword>
<dbReference type="GO" id="GO:0019521">
    <property type="term" value="P:D-gluconate metabolic process"/>
    <property type="evidence" value="ECO:0007669"/>
    <property type="project" value="UniProtKB-KW"/>
</dbReference>
<protein>
    <recommendedName>
        <fullName evidence="3 10">Gluconokinase</fullName>
        <ecNumber evidence="3 10">2.7.1.12</ecNumber>
    </recommendedName>
</protein>
<dbReference type="Pfam" id="PF01202">
    <property type="entry name" value="SKI"/>
    <property type="match status" value="1"/>
</dbReference>
<dbReference type="NCBIfam" id="TIGR01313">
    <property type="entry name" value="therm_gnt_kin"/>
    <property type="match status" value="1"/>
</dbReference>
<dbReference type="GO" id="GO:0046316">
    <property type="term" value="F:gluconokinase activity"/>
    <property type="evidence" value="ECO:0007669"/>
    <property type="project" value="UniProtKB-EC"/>
</dbReference>
<evidence type="ECO:0000256" key="4">
    <source>
        <dbReference type="ARBA" id="ARBA00022679"/>
    </source>
</evidence>